<dbReference type="Pfam" id="PF23477">
    <property type="entry name" value="zf_Tbcl_2"/>
    <property type="match status" value="1"/>
</dbReference>
<feature type="domain" description="CxxC-x17-CxxC" evidence="2">
    <location>
        <begin position="62"/>
        <end position="97"/>
    </location>
</feature>
<evidence type="ECO:0000259" key="2">
    <source>
        <dbReference type="Pfam" id="PF23477"/>
    </source>
</evidence>
<comment type="caution">
    <text evidence="3">The sequence shown here is derived from an EMBL/GenBank/DDBJ whole genome shotgun (WGS) entry which is preliminary data.</text>
</comment>
<dbReference type="Gene3D" id="3.90.10.10">
    <property type="entry name" value="Cytochrome C3"/>
    <property type="match status" value="1"/>
</dbReference>
<name>X1D6L5_9ZZZZ</name>
<sequence>MSFEDKTLQCSDCGATFTFSAEEQEFFQTKGYTNEPKRCPACREARKAQRYGNDSSGYRSQRQMFPAVCAECGKETEVPFEPREGRPVYCSECYKKVRLSG</sequence>
<dbReference type="NCBIfam" id="TIGR04272">
    <property type="entry name" value="cxxc_cxxc_Mbark"/>
    <property type="match status" value="1"/>
</dbReference>
<dbReference type="EMBL" id="BART01022789">
    <property type="protein sequence ID" value="GAH00739.1"/>
    <property type="molecule type" value="Genomic_DNA"/>
</dbReference>
<reference evidence="3" key="1">
    <citation type="journal article" date="2014" name="Front. Microbiol.">
        <title>High frequency of phylogenetically diverse reductive dehalogenase-homologous genes in deep subseafloor sedimentary metagenomes.</title>
        <authorList>
            <person name="Kawai M."/>
            <person name="Futagami T."/>
            <person name="Toyoda A."/>
            <person name="Takaki Y."/>
            <person name="Nishi S."/>
            <person name="Hori S."/>
            <person name="Arai W."/>
            <person name="Tsubouchi T."/>
            <person name="Morono Y."/>
            <person name="Uchiyama I."/>
            <person name="Ito T."/>
            <person name="Fujiyama A."/>
            <person name="Inagaki F."/>
            <person name="Takami H."/>
        </authorList>
    </citation>
    <scope>NUCLEOTIDE SEQUENCE</scope>
    <source>
        <strain evidence="3">Expedition CK06-06</strain>
    </source>
</reference>
<dbReference type="AlphaFoldDB" id="X1D6L5"/>
<evidence type="ECO:0000313" key="3">
    <source>
        <dbReference type="EMBL" id="GAH00739.1"/>
    </source>
</evidence>
<protein>
    <submittedName>
        <fullName evidence="3">Uncharacterized protein</fullName>
    </submittedName>
</protein>
<feature type="domain" description="Probable zinc-binding" evidence="1">
    <location>
        <begin position="4"/>
        <end position="50"/>
    </location>
</feature>
<organism evidence="3">
    <name type="scientific">marine sediment metagenome</name>
    <dbReference type="NCBI Taxonomy" id="412755"/>
    <lineage>
        <taxon>unclassified sequences</taxon>
        <taxon>metagenomes</taxon>
        <taxon>ecological metagenomes</taxon>
    </lineage>
</organism>
<dbReference type="InterPro" id="IPR026363">
    <property type="entry name" value="CxxC-x17-CxxC_dom"/>
</dbReference>
<dbReference type="Pfam" id="PF13451">
    <property type="entry name" value="zf_Tbcl"/>
    <property type="match status" value="1"/>
</dbReference>
<dbReference type="InterPro" id="IPR025306">
    <property type="entry name" value="Zn-bnd_dom_prob"/>
</dbReference>
<evidence type="ECO:0000259" key="1">
    <source>
        <dbReference type="Pfam" id="PF13451"/>
    </source>
</evidence>
<gene>
    <name evidence="3" type="ORF">S01H4_41637</name>
</gene>
<proteinExistence type="predicted"/>
<accession>X1D6L5</accession>